<sequence length="105" mass="11789">MGSSSEFCKPFNSESSYLRDPWRTLVSELRPSPTSKLTPEASHSAGLPKVCEALDEDESIKYLLSWIFSFCHSLSTFVFKWSVPESDLEKCTLIIFSSLSLDCPS</sequence>
<evidence type="ECO:0000313" key="1">
    <source>
        <dbReference type="EMBL" id="VDP58134.1"/>
    </source>
</evidence>
<protein>
    <submittedName>
        <fullName evidence="3">Ovule protein</fullName>
    </submittedName>
</protein>
<reference evidence="1 2" key="2">
    <citation type="submission" date="2018-11" db="EMBL/GenBank/DDBJ databases">
        <authorList>
            <consortium name="Pathogen Informatics"/>
        </authorList>
    </citation>
    <scope>NUCLEOTIDE SEQUENCE [LARGE SCALE GENOMIC DNA]</scope>
    <source>
        <strain evidence="1">Dakar</strain>
        <strain evidence="2">Dakar, Senegal</strain>
    </source>
</reference>
<accession>A0A183KJ09</accession>
<gene>
    <name evidence="1" type="ORF">SCUD_LOCUS15015</name>
</gene>
<organism evidence="3">
    <name type="scientific">Schistosoma curassoni</name>
    <dbReference type="NCBI Taxonomy" id="6186"/>
    <lineage>
        <taxon>Eukaryota</taxon>
        <taxon>Metazoa</taxon>
        <taxon>Spiralia</taxon>
        <taxon>Lophotrochozoa</taxon>
        <taxon>Platyhelminthes</taxon>
        <taxon>Trematoda</taxon>
        <taxon>Digenea</taxon>
        <taxon>Strigeidida</taxon>
        <taxon>Schistosomatoidea</taxon>
        <taxon>Schistosomatidae</taxon>
        <taxon>Schistosoma</taxon>
    </lineage>
</organism>
<dbReference type="WBParaSite" id="SCUD_0001501801-mRNA-1">
    <property type="protein sequence ID" value="SCUD_0001501801-mRNA-1"/>
    <property type="gene ID" value="SCUD_0001501801"/>
</dbReference>
<dbReference type="Proteomes" id="UP000279833">
    <property type="component" value="Unassembled WGS sequence"/>
</dbReference>
<dbReference type="AlphaFoldDB" id="A0A183KJ09"/>
<dbReference type="EMBL" id="UZAK01037222">
    <property type="protein sequence ID" value="VDP58134.1"/>
    <property type="molecule type" value="Genomic_DNA"/>
</dbReference>
<keyword evidence="2" id="KW-1185">Reference proteome</keyword>
<evidence type="ECO:0000313" key="3">
    <source>
        <dbReference type="WBParaSite" id="SCUD_0001501801-mRNA-1"/>
    </source>
</evidence>
<evidence type="ECO:0000313" key="2">
    <source>
        <dbReference type="Proteomes" id="UP000279833"/>
    </source>
</evidence>
<reference evidence="3" key="1">
    <citation type="submission" date="2016-06" db="UniProtKB">
        <authorList>
            <consortium name="WormBaseParasite"/>
        </authorList>
    </citation>
    <scope>IDENTIFICATION</scope>
</reference>
<proteinExistence type="predicted"/>
<name>A0A183KJ09_9TREM</name>